<dbReference type="GO" id="GO:0061723">
    <property type="term" value="P:glycophagy"/>
    <property type="evidence" value="ECO:0007669"/>
    <property type="project" value="TreeGrafter"/>
</dbReference>
<dbReference type="GO" id="GO:0019901">
    <property type="term" value="F:protein kinase binding"/>
    <property type="evidence" value="ECO:0007669"/>
    <property type="project" value="TreeGrafter"/>
</dbReference>
<dbReference type="PANTHER" id="PTHR13222:SF1">
    <property type="entry name" value="RB1-INDUCIBLE COILED-COIL PROTEIN 1"/>
    <property type="match status" value="1"/>
</dbReference>
<evidence type="ECO:0000313" key="7">
    <source>
        <dbReference type="WBParaSite" id="ACRNAN_scaffold922.g18886.t1"/>
    </source>
</evidence>
<name>A0A914EL13_9BILA</name>
<protein>
    <submittedName>
        <fullName evidence="7">Autophagy-related protein 11 C-terminal domain-containing protein</fullName>
    </submittedName>
</protein>
<dbReference type="Proteomes" id="UP000887540">
    <property type="component" value="Unplaced"/>
</dbReference>
<proteinExistence type="predicted"/>
<dbReference type="GO" id="GO:0061709">
    <property type="term" value="P:reticulophagy"/>
    <property type="evidence" value="ECO:0007669"/>
    <property type="project" value="TreeGrafter"/>
</dbReference>
<dbReference type="InterPro" id="IPR040040">
    <property type="entry name" value="ATG11"/>
</dbReference>
<evidence type="ECO:0000259" key="5">
    <source>
        <dbReference type="Pfam" id="PF10377"/>
    </source>
</evidence>
<dbReference type="WBParaSite" id="ACRNAN_scaffold922.g18886.t1">
    <property type="protein sequence ID" value="ACRNAN_scaffold922.g18886.t1"/>
    <property type="gene ID" value="ACRNAN_scaffold922.g18886"/>
</dbReference>
<organism evidence="6 7">
    <name type="scientific">Acrobeloides nanus</name>
    <dbReference type="NCBI Taxonomy" id="290746"/>
    <lineage>
        <taxon>Eukaryota</taxon>
        <taxon>Metazoa</taxon>
        <taxon>Ecdysozoa</taxon>
        <taxon>Nematoda</taxon>
        <taxon>Chromadorea</taxon>
        <taxon>Rhabditida</taxon>
        <taxon>Tylenchina</taxon>
        <taxon>Cephalobomorpha</taxon>
        <taxon>Cephaloboidea</taxon>
        <taxon>Cephalobidae</taxon>
        <taxon>Acrobeloides</taxon>
    </lineage>
</organism>
<sequence>MFHVFYLNNGCMYVLEPPILGTVYNLQEKIYESTVVNINDQVLLRSGGEPLSSEHKLSEYSGVGTETNPVFLIRRQNQQDVISTQEQEAVDSLLKRFHERAQSLDSSQASSQLVSYYTELAKNGLETADTITKFCCKNVGEHVYLNQGWLAVISNLDDNISRISRRYDRASEKSQKLIVMREKGLELLQDFNEVLETLKKIIMPSTLISTLRDSNLDSHDDVSLYDWISAKDSNYSLDALSDYVRDHFDKTDDKELKDAAESLKNVMEFSKKSDYREIRGIDKRLASLEQKFRQLEGIFMNIKTIVTEIIQPPPSDLAPMRINSIVSEQRENLSRFMSLLNEFSHFAKLFIDSKMELLKNMHHRFSVWVRKAYDYLHQANKMLIVFEDKYNGLVQRLSLVRQIKEAPVIYMTAIAEVIRRSALHKEFTSWMTTHMEKCSLFIIDENKLRTSFYDKLKKHFLHQLFVGLSDQVPKFCSENPQFDLNLPNVEVEYLRHLRNTFGHMDNLLNISMPHVYSRLTITDPNAPIGLQMPKDMRREESFFIRDRDRPTSIDAFHRNFPSSAWLSDENMDLSPSATAHTLLMARPGFCSSTSLNIESTIGSPASLNPFSSFDSQKDDYPGSPTPLVSSMRATPPMNIPSRGRMDDSKQYSPRSSQFSTPEEGAFESIGKYSKSPLQQFQLAASKEISSELLSGIRNAKQQIGEFATSILEIRQAVVDFKAEFDDDRAKSIDKVRLAISDLESQYETIVGDNKKSLEEANEKARKAEEELSELRQVVEHEKYLRREKEKELDEMKRSEEAQNNNLLAIIKAKDDLTADILKLEVEKKELEARLSSIDSSQDCLSIEMSVLEQILNRELNADEIERVKSEIEKRKMMRSTADSVEAVSEDREAQLRSEYERAYKNKMQLLIKGIEEKKNTELTKIREDLENEIRQENERFITSMKTRMSELEEKLKFYENWEASLKPTPSTSLLNESMVSTSIMQESCLVVSKGVQESALEADETLGEDSALKDDKPSFSNDGPNGDEDTNDDIASLPVNTAVVQTRIRMKDMRMMISLRDVYEGCSVLVMWDNTHNSYMVFCTNQTLHFVKESGIRRLGVDPNGTPRRHWMFAIVTQLEMCQIKKESNRYNLPIHTRFFRVDVKQLPLDSSSTHRRM</sequence>
<keyword evidence="6" id="KW-1185">Reference proteome</keyword>
<evidence type="ECO:0000313" key="6">
    <source>
        <dbReference type="Proteomes" id="UP000887540"/>
    </source>
</evidence>
<feature type="coiled-coil region" evidence="3">
    <location>
        <begin position="912"/>
        <end position="939"/>
    </location>
</feature>
<keyword evidence="1" id="KW-0072">Autophagy</keyword>
<dbReference type="PANTHER" id="PTHR13222">
    <property type="entry name" value="RB1-INDUCIBLE COILED-COIL"/>
    <property type="match status" value="1"/>
</dbReference>
<dbReference type="Gene3D" id="3.10.20.90">
    <property type="entry name" value="Phosphatidylinositol 3-kinase Catalytic Subunit, Chain A, domain 1"/>
    <property type="match status" value="1"/>
</dbReference>
<dbReference type="InterPro" id="IPR019460">
    <property type="entry name" value="Atg11_C"/>
</dbReference>
<evidence type="ECO:0000256" key="3">
    <source>
        <dbReference type="SAM" id="Coils"/>
    </source>
</evidence>
<accession>A0A914EL13</accession>
<dbReference type="GO" id="GO:0034727">
    <property type="term" value="P:piecemeal microautophagy of the nucleus"/>
    <property type="evidence" value="ECO:0007669"/>
    <property type="project" value="TreeGrafter"/>
</dbReference>
<feature type="compositionally biased region" description="Polar residues" evidence="4">
    <location>
        <begin position="650"/>
        <end position="660"/>
    </location>
</feature>
<dbReference type="GO" id="GO:0060090">
    <property type="term" value="F:molecular adaptor activity"/>
    <property type="evidence" value="ECO:0007669"/>
    <property type="project" value="TreeGrafter"/>
</dbReference>
<evidence type="ECO:0000256" key="2">
    <source>
        <dbReference type="ARBA" id="ARBA00023054"/>
    </source>
</evidence>
<reference evidence="7" key="1">
    <citation type="submission" date="2022-11" db="UniProtKB">
        <authorList>
            <consortium name="WormBaseParasite"/>
        </authorList>
    </citation>
    <scope>IDENTIFICATION</scope>
</reference>
<dbReference type="GO" id="GO:0000422">
    <property type="term" value="P:autophagy of mitochondrion"/>
    <property type="evidence" value="ECO:0007669"/>
    <property type="project" value="TreeGrafter"/>
</dbReference>
<dbReference type="AlphaFoldDB" id="A0A914EL13"/>
<evidence type="ECO:0000256" key="4">
    <source>
        <dbReference type="SAM" id="MobiDB-lite"/>
    </source>
</evidence>
<dbReference type="GO" id="GO:1990316">
    <property type="term" value="C:Atg1/ULK1 kinase complex"/>
    <property type="evidence" value="ECO:0007669"/>
    <property type="project" value="TreeGrafter"/>
</dbReference>
<keyword evidence="2 3" id="KW-0175">Coiled coil</keyword>
<dbReference type="GO" id="GO:0034045">
    <property type="term" value="C:phagophore assembly site membrane"/>
    <property type="evidence" value="ECO:0007669"/>
    <property type="project" value="TreeGrafter"/>
</dbReference>
<evidence type="ECO:0000256" key="1">
    <source>
        <dbReference type="ARBA" id="ARBA00023006"/>
    </source>
</evidence>
<dbReference type="GO" id="GO:0034517">
    <property type="term" value="P:ribophagy"/>
    <property type="evidence" value="ECO:0007669"/>
    <property type="project" value="TreeGrafter"/>
</dbReference>
<feature type="coiled-coil region" evidence="3">
    <location>
        <begin position="750"/>
        <end position="840"/>
    </location>
</feature>
<dbReference type="Pfam" id="PF10377">
    <property type="entry name" value="ATG11"/>
    <property type="match status" value="1"/>
</dbReference>
<feature type="region of interest" description="Disordered" evidence="4">
    <location>
        <begin position="1004"/>
        <end position="1034"/>
    </location>
</feature>
<dbReference type="GO" id="GO:0000045">
    <property type="term" value="P:autophagosome assembly"/>
    <property type="evidence" value="ECO:0007669"/>
    <property type="project" value="InterPro"/>
</dbReference>
<feature type="domain" description="Autophagy-related protein 11 C-terminal" evidence="5">
    <location>
        <begin position="1051"/>
        <end position="1145"/>
    </location>
</feature>
<feature type="region of interest" description="Disordered" evidence="4">
    <location>
        <begin position="608"/>
        <end position="665"/>
    </location>
</feature>